<proteinExistence type="predicted"/>
<gene>
    <name evidence="1" type="ORF">F0145_25345</name>
</gene>
<reference evidence="1 2" key="1">
    <citation type="submission" date="2019-09" db="EMBL/GenBank/DDBJ databases">
        <title>Genome sequence and assembly of Adhaeribacter sp.</title>
        <authorList>
            <person name="Chhetri G."/>
        </authorList>
    </citation>
    <scope>NUCLEOTIDE SEQUENCE [LARGE SCALE GENOMIC DNA]</scope>
    <source>
        <strain evidence="1 2">DK36</strain>
    </source>
</reference>
<keyword evidence="2" id="KW-1185">Reference proteome</keyword>
<evidence type="ECO:0000313" key="2">
    <source>
        <dbReference type="Proteomes" id="UP000323426"/>
    </source>
</evidence>
<organism evidence="1 2">
    <name type="scientific">Adhaeribacter rhizoryzae</name>
    <dbReference type="NCBI Taxonomy" id="2607907"/>
    <lineage>
        <taxon>Bacteria</taxon>
        <taxon>Pseudomonadati</taxon>
        <taxon>Bacteroidota</taxon>
        <taxon>Cytophagia</taxon>
        <taxon>Cytophagales</taxon>
        <taxon>Hymenobacteraceae</taxon>
        <taxon>Adhaeribacter</taxon>
    </lineage>
</organism>
<dbReference type="RefSeq" id="WP_150093379.1">
    <property type="nucleotide sequence ID" value="NZ_VWSF01000037.1"/>
</dbReference>
<dbReference type="EMBL" id="VWSF01000037">
    <property type="protein sequence ID" value="KAA5538952.1"/>
    <property type="molecule type" value="Genomic_DNA"/>
</dbReference>
<dbReference type="AlphaFoldDB" id="A0A5M6CY80"/>
<name>A0A5M6CY80_9BACT</name>
<comment type="caution">
    <text evidence="1">The sequence shown here is derived from an EMBL/GenBank/DDBJ whole genome shotgun (WGS) entry which is preliminary data.</text>
</comment>
<accession>A0A5M6CY80</accession>
<dbReference type="Proteomes" id="UP000323426">
    <property type="component" value="Unassembled WGS sequence"/>
</dbReference>
<protein>
    <submittedName>
        <fullName evidence="1">Uncharacterized protein</fullName>
    </submittedName>
</protein>
<sequence length="105" mass="11897">MNTYKAFDNLKALSIELDTLMVESDAHIGAIDILCNRILNEIDLIKINSTSEYVLLTKKHAKAYIKKAKVEIKKYNQIGLRSNGNFMDILKPAQVGVKIILNLDY</sequence>
<evidence type="ECO:0000313" key="1">
    <source>
        <dbReference type="EMBL" id="KAA5538952.1"/>
    </source>
</evidence>